<proteinExistence type="predicted"/>
<keyword evidence="2" id="KW-1185">Reference proteome</keyword>
<accession>A0A8J6ATP9</accession>
<dbReference type="AlphaFoldDB" id="A0A8J6ATP9"/>
<evidence type="ECO:0000313" key="2">
    <source>
        <dbReference type="Proteomes" id="UP000717585"/>
    </source>
</evidence>
<gene>
    <name evidence="1" type="ORF">J8273_5146</name>
</gene>
<dbReference type="Proteomes" id="UP000717585">
    <property type="component" value="Unassembled WGS sequence"/>
</dbReference>
<reference evidence="1" key="1">
    <citation type="submission" date="2021-05" db="EMBL/GenBank/DDBJ databases">
        <title>A free-living protist that lacks canonical eukaryotic 1 DNA replication and segregation systems.</title>
        <authorList>
            <person name="Salas-Leiva D.E."/>
            <person name="Tromer E.C."/>
            <person name="Curtis B.A."/>
            <person name="Jerlstrom-Hultqvist J."/>
            <person name="Kolisko M."/>
            <person name="Yi Z."/>
            <person name="Salas-Leiva J.S."/>
            <person name="Gallot-Lavallee L."/>
            <person name="Kops G.J.P.L."/>
            <person name="Archibald J.M."/>
            <person name="Simpson A.G.B."/>
            <person name="Roger A.J."/>
        </authorList>
    </citation>
    <scope>NUCLEOTIDE SEQUENCE</scope>
    <source>
        <strain evidence="1">BICM</strain>
    </source>
</reference>
<name>A0A8J6ATP9_9EUKA</name>
<dbReference type="EMBL" id="JAHDYR010000038">
    <property type="protein sequence ID" value="KAG9392165.1"/>
    <property type="molecule type" value="Genomic_DNA"/>
</dbReference>
<comment type="caution">
    <text evidence="1">The sequence shown here is derived from an EMBL/GenBank/DDBJ whole genome shotgun (WGS) entry which is preliminary data.</text>
</comment>
<evidence type="ECO:0000313" key="1">
    <source>
        <dbReference type="EMBL" id="KAG9392165.1"/>
    </source>
</evidence>
<protein>
    <submittedName>
        <fullName evidence="1">Uncharacterized protein</fullName>
    </submittedName>
</protein>
<organism evidence="1 2">
    <name type="scientific">Carpediemonas membranifera</name>
    <dbReference type="NCBI Taxonomy" id="201153"/>
    <lineage>
        <taxon>Eukaryota</taxon>
        <taxon>Metamonada</taxon>
        <taxon>Carpediemonas-like organisms</taxon>
        <taxon>Carpediemonas</taxon>
    </lineage>
</organism>
<sequence length="209" mass="23452">MDSDVCDIWPCHVTTRPPASVIWELTSVDDSAKRTESSAESKQMTRCSRILRAGKARSGVQLSARRISATNFWEHISDNGWAETIDRSLRMRLSHPVATNASLQDDTPKCLVHSRSHQSLLTNCRFHTQWYGGISFPFLRCLRCPLCFLGSVFQMKSHSKLDLIYIAHYTAEGCSCVELRYLGKVLQRQVGCGSVGLVGFHCLAHKGFC</sequence>